<reference evidence="2 3" key="1">
    <citation type="submission" date="2021-01" db="EMBL/GenBank/DDBJ databases">
        <title>Whole genome shotgun sequence of Plantactinospora endophytica NBRC 110450.</title>
        <authorList>
            <person name="Komaki H."/>
            <person name="Tamura T."/>
        </authorList>
    </citation>
    <scope>NUCLEOTIDE SEQUENCE [LARGE SCALE GENOMIC DNA]</scope>
    <source>
        <strain evidence="2 3">NBRC 110450</strain>
    </source>
</reference>
<dbReference type="InterPro" id="IPR000182">
    <property type="entry name" value="GNAT_dom"/>
</dbReference>
<protein>
    <submittedName>
        <fullName evidence="2">N-acetyltransferase</fullName>
    </submittedName>
</protein>
<feature type="domain" description="N-acetyltransferase" evidence="1">
    <location>
        <begin position="69"/>
        <end position="232"/>
    </location>
</feature>
<dbReference type="Pfam" id="PF13302">
    <property type="entry name" value="Acetyltransf_3"/>
    <property type="match status" value="1"/>
</dbReference>
<evidence type="ECO:0000313" key="3">
    <source>
        <dbReference type="Proteomes" id="UP000646749"/>
    </source>
</evidence>
<evidence type="ECO:0000259" key="1">
    <source>
        <dbReference type="PROSITE" id="PS51186"/>
    </source>
</evidence>
<proteinExistence type="predicted"/>
<organism evidence="2 3">
    <name type="scientific">Plantactinospora endophytica</name>
    <dbReference type="NCBI Taxonomy" id="673535"/>
    <lineage>
        <taxon>Bacteria</taxon>
        <taxon>Bacillati</taxon>
        <taxon>Actinomycetota</taxon>
        <taxon>Actinomycetes</taxon>
        <taxon>Micromonosporales</taxon>
        <taxon>Micromonosporaceae</taxon>
        <taxon>Plantactinospora</taxon>
    </lineage>
</organism>
<evidence type="ECO:0000313" key="2">
    <source>
        <dbReference type="EMBL" id="GIG87835.1"/>
    </source>
</evidence>
<sequence>MWHERSTPGNLAAELPPDMLSDLRIRLTSQIGDCDDLAMVDDSFFFAMPELTGSRIRLEPLRYEHAVGYLAAAGSEEDAAEIFQWQSPPGGALARPVTVEDARAHVVAALAARARGVRLPYAQIDVATGRFAGTTSFADPDPRLRTLAIGHTWLGRQWWGTGANAEAKLLMLSFAFESLAVVRVMLVTDVRNERARAAIERLGATREGTMRKHRRRADGTWRDTLIYAITDDDWPRVKDHLAGRLRPHPQTTAPIAK</sequence>
<name>A0ABQ4DZF9_9ACTN</name>
<dbReference type="EMBL" id="BONW01000013">
    <property type="protein sequence ID" value="GIG87835.1"/>
    <property type="molecule type" value="Genomic_DNA"/>
</dbReference>
<dbReference type="InterPro" id="IPR016181">
    <property type="entry name" value="Acyl_CoA_acyltransferase"/>
</dbReference>
<dbReference type="Proteomes" id="UP000646749">
    <property type="component" value="Unassembled WGS sequence"/>
</dbReference>
<keyword evidence="3" id="KW-1185">Reference proteome</keyword>
<gene>
    <name evidence="2" type="ORF">Pen02_27710</name>
</gene>
<dbReference type="PANTHER" id="PTHR43610:SF1">
    <property type="entry name" value="N-ACETYLTRANSFERASE DOMAIN-CONTAINING PROTEIN"/>
    <property type="match status" value="1"/>
</dbReference>
<dbReference type="Gene3D" id="3.40.630.30">
    <property type="match status" value="1"/>
</dbReference>
<accession>A0ABQ4DZF9</accession>
<dbReference type="PANTHER" id="PTHR43610">
    <property type="entry name" value="BLL6696 PROTEIN"/>
    <property type="match status" value="1"/>
</dbReference>
<dbReference type="PROSITE" id="PS51186">
    <property type="entry name" value="GNAT"/>
    <property type="match status" value="1"/>
</dbReference>
<dbReference type="SUPFAM" id="SSF55729">
    <property type="entry name" value="Acyl-CoA N-acyltransferases (Nat)"/>
    <property type="match status" value="1"/>
</dbReference>
<comment type="caution">
    <text evidence="2">The sequence shown here is derived from an EMBL/GenBank/DDBJ whole genome shotgun (WGS) entry which is preliminary data.</text>
</comment>